<reference evidence="2" key="1">
    <citation type="submission" date="2020-02" db="EMBL/GenBank/DDBJ databases">
        <authorList>
            <person name="Meier V. D."/>
        </authorList>
    </citation>
    <scope>NUCLEOTIDE SEQUENCE</scope>
    <source>
        <strain evidence="2">AVDCRST_MAG76</strain>
    </source>
</reference>
<protein>
    <submittedName>
        <fullName evidence="2">Uncharacterized protein</fullName>
    </submittedName>
</protein>
<evidence type="ECO:0000313" key="2">
    <source>
        <dbReference type="EMBL" id="CAA9210347.1"/>
    </source>
</evidence>
<accession>A0A6J4GYL3</accession>
<feature type="compositionally biased region" description="Basic residues" evidence="1">
    <location>
        <begin position="73"/>
        <end position="83"/>
    </location>
</feature>
<feature type="compositionally biased region" description="Basic and acidic residues" evidence="1">
    <location>
        <begin position="55"/>
        <end position="65"/>
    </location>
</feature>
<evidence type="ECO:0000256" key="1">
    <source>
        <dbReference type="SAM" id="MobiDB-lite"/>
    </source>
</evidence>
<gene>
    <name evidence="2" type="ORF">AVDCRST_MAG76-77</name>
</gene>
<feature type="region of interest" description="Disordered" evidence="1">
    <location>
        <begin position="19"/>
        <end position="83"/>
    </location>
</feature>
<dbReference type="AlphaFoldDB" id="A0A6J4GYL3"/>
<dbReference type="EMBL" id="CADCSZ010000006">
    <property type="protein sequence ID" value="CAA9210347.1"/>
    <property type="molecule type" value="Genomic_DNA"/>
</dbReference>
<proteinExistence type="predicted"/>
<sequence length="83" mass="9384">CAAHPRWEARLVPHCAICHATPEPEPPGLGTAPREEQPNDGEASTSSCQEAAGGRARDAQRRDRGQWLPERQGRRRRWDHHRC</sequence>
<name>A0A6J4GYL3_9ACTN</name>
<organism evidence="2">
    <name type="scientific">uncultured Acidimicrobiales bacterium</name>
    <dbReference type="NCBI Taxonomy" id="310071"/>
    <lineage>
        <taxon>Bacteria</taxon>
        <taxon>Bacillati</taxon>
        <taxon>Actinomycetota</taxon>
        <taxon>Acidimicrobiia</taxon>
        <taxon>Acidimicrobiales</taxon>
        <taxon>environmental samples</taxon>
    </lineage>
</organism>
<feature type="non-terminal residue" evidence="2">
    <location>
        <position position="83"/>
    </location>
</feature>
<feature type="non-terminal residue" evidence="2">
    <location>
        <position position="1"/>
    </location>
</feature>